<proteinExistence type="predicted"/>
<dbReference type="EMBL" id="GBXM01052199">
    <property type="protein sequence ID" value="JAH56378.1"/>
    <property type="molecule type" value="Transcribed_RNA"/>
</dbReference>
<accession>A0A0E9TUC2</accession>
<sequence>MKVETRDQGEPIPP</sequence>
<reference evidence="1" key="1">
    <citation type="submission" date="2014-11" db="EMBL/GenBank/DDBJ databases">
        <authorList>
            <person name="Amaro Gonzalez C."/>
        </authorList>
    </citation>
    <scope>NUCLEOTIDE SEQUENCE</scope>
</reference>
<reference evidence="1" key="2">
    <citation type="journal article" date="2015" name="Fish Shellfish Immunol.">
        <title>Early steps in the European eel (Anguilla anguilla)-Vibrio vulnificus interaction in the gills: Role of the RtxA13 toxin.</title>
        <authorList>
            <person name="Callol A."/>
            <person name="Pajuelo D."/>
            <person name="Ebbesson L."/>
            <person name="Teles M."/>
            <person name="MacKenzie S."/>
            <person name="Amaro C."/>
        </authorList>
    </citation>
    <scope>NUCLEOTIDE SEQUENCE</scope>
</reference>
<evidence type="ECO:0000313" key="1">
    <source>
        <dbReference type="EMBL" id="JAH56510.1"/>
    </source>
</evidence>
<dbReference type="EMBL" id="GBXM01052067">
    <property type="protein sequence ID" value="JAH56510.1"/>
    <property type="molecule type" value="Transcribed_RNA"/>
</dbReference>
<organism evidence="1">
    <name type="scientific">Anguilla anguilla</name>
    <name type="common">European freshwater eel</name>
    <name type="synonym">Muraena anguilla</name>
    <dbReference type="NCBI Taxonomy" id="7936"/>
    <lineage>
        <taxon>Eukaryota</taxon>
        <taxon>Metazoa</taxon>
        <taxon>Chordata</taxon>
        <taxon>Craniata</taxon>
        <taxon>Vertebrata</taxon>
        <taxon>Euteleostomi</taxon>
        <taxon>Actinopterygii</taxon>
        <taxon>Neopterygii</taxon>
        <taxon>Teleostei</taxon>
        <taxon>Anguilliformes</taxon>
        <taxon>Anguillidae</taxon>
        <taxon>Anguilla</taxon>
    </lineage>
</organism>
<name>A0A0E9TUC2_ANGAN</name>
<protein>
    <submittedName>
        <fullName evidence="1">Uncharacterized protein</fullName>
    </submittedName>
</protein>